<name>A0A813W183_9BILA</name>
<feature type="transmembrane region" description="Helical" evidence="1">
    <location>
        <begin position="7"/>
        <end position="30"/>
    </location>
</feature>
<feature type="transmembrane region" description="Helical" evidence="1">
    <location>
        <begin position="50"/>
        <end position="69"/>
    </location>
</feature>
<comment type="caution">
    <text evidence="2">The sequence shown here is derived from an EMBL/GenBank/DDBJ whole genome shotgun (WGS) entry which is preliminary data.</text>
</comment>
<evidence type="ECO:0000256" key="1">
    <source>
        <dbReference type="SAM" id="Phobius"/>
    </source>
</evidence>
<dbReference type="EMBL" id="CAJNOL010000100">
    <property type="protein sequence ID" value="CAF0844242.1"/>
    <property type="molecule type" value="Genomic_DNA"/>
</dbReference>
<dbReference type="InterPro" id="IPR025597">
    <property type="entry name" value="DUF4345"/>
</dbReference>
<keyword evidence="1" id="KW-0812">Transmembrane</keyword>
<dbReference type="Proteomes" id="UP000663870">
    <property type="component" value="Unassembled WGS sequence"/>
</dbReference>
<accession>A0A813W183</accession>
<reference evidence="2" key="1">
    <citation type="submission" date="2021-02" db="EMBL/GenBank/DDBJ databases">
        <authorList>
            <person name="Nowell W R."/>
        </authorList>
    </citation>
    <scope>NUCLEOTIDE SEQUENCE</scope>
</reference>
<keyword evidence="1" id="KW-0472">Membrane</keyword>
<dbReference type="Pfam" id="PF14248">
    <property type="entry name" value="DUF4345"/>
    <property type="match status" value="1"/>
</dbReference>
<evidence type="ECO:0008006" key="5">
    <source>
        <dbReference type="Google" id="ProtNLM"/>
    </source>
</evidence>
<dbReference type="AlphaFoldDB" id="A0A813W183"/>
<feature type="transmembrane region" description="Helical" evidence="1">
    <location>
        <begin position="81"/>
        <end position="97"/>
    </location>
</feature>
<organism evidence="2 4">
    <name type="scientific">Rotaria sordida</name>
    <dbReference type="NCBI Taxonomy" id="392033"/>
    <lineage>
        <taxon>Eukaryota</taxon>
        <taxon>Metazoa</taxon>
        <taxon>Spiralia</taxon>
        <taxon>Gnathifera</taxon>
        <taxon>Rotifera</taxon>
        <taxon>Eurotatoria</taxon>
        <taxon>Bdelloidea</taxon>
        <taxon>Philodinida</taxon>
        <taxon>Philodinidae</taxon>
        <taxon>Rotaria</taxon>
    </lineage>
</organism>
<dbReference type="Proteomes" id="UP000663854">
    <property type="component" value="Unassembled WGS sequence"/>
</dbReference>
<keyword evidence="1" id="KW-1133">Transmembrane helix</keyword>
<proteinExistence type="predicted"/>
<evidence type="ECO:0000313" key="4">
    <source>
        <dbReference type="Proteomes" id="UP000663870"/>
    </source>
</evidence>
<sequence length="136" mass="15146">MAKTSQCLVLQIFIGLIAIIPLFFGLNGIIRGPSMLATGYNYPISVDSHFRYLSGLPVAMGILLLRNLPTIDRDASDLHRVSLLIFIGGLGRLWGLVTVSFEVSTMVTTLVELLLFPFLCLWQHQVQKNSVRSRTK</sequence>
<feature type="transmembrane region" description="Helical" evidence="1">
    <location>
        <begin position="103"/>
        <end position="122"/>
    </location>
</feature>
<protein>
    <recommendedName>
        <fullName evidence="5">DUF4345 domain-containing protein</fullName>
    </recommendedName>
</protein>
<evidence type="ECO:0000313" key="2">
    <source>
        <dbReference type="EMBL" id="CAF0844242.1"/>
    </source>
</evidence>
<evidence type="ECO:0000313" key="3">
    <source>
        <dbReference type="EMBL" id="CAF0875286.1"/>
    </source>
</evidence>
<keyword evidence="4" id="KW-1185">Reference proteome</keyword>
<gene>
    <name evidence="2" type="ORF">JXQ802_LOCUS6347</name>
    <name evidence="3" type="ORF">PYM288_LOCUS8260</name>
</gene>
<dbReference type="EMBL" id="CAJNOH010000109">
    <property type="protein sequence ID" value="CAF0875286.1"/>
    <property type="molecule type" value="Genomic_DNA"/>
</dbReference>